<feature type="region of interest" description="Disordered" evidence="1">
    <location>
        <begin position="207"/>
        <end position="247"/>
    </location>
</feature>
<dbReference type="EMBL" id="LGRB01000016">
    <property type="protein sequence ID" value="OCT46382.1"/>
    <property type="molecule type" value="Genomic_DNA"/>
</dbReference>
<sequence>MLNPDVMPGSQSARHLTHSEWDIADYRDRPASFAGVCTEYPRGPPAIHIIHKTNNLFLLGPRLERIEPNTKSSSIIKAYQGNAAILYDAQLIRTSSSHSIANMQAVEHNLELVFPPEVIPASYTWNFLSSAQQENSSMDVVDLFLASPSRSPVLDASHTRKQSDINMAQDIFSYTTANDFTSGQSSVSYASSVQSDDFWTAEGTASEVPDLPSTITPANSTTVDRRHRRREQNRKAQSNFRQKRKEEVRSLQREVEELRAQLAAYHRRGPTANLTICTKCRTFYPAAAADADALHDSNNADLFS</sequence>
<protein>
    <recommendedName>
        <fullName evidence="2">BZIP domain-containing protein</fullName>
    </recommendedName>
</protein>
<dbReference type="Pfam" id="PF00170">
    <property type="entry name" value="bZIP_1"/>
    <property type="match status" value="1"/>
</dbReference>
<gene>
    <name evidence="3" type="ORF">CLCR_01273</name>
</gene>
<keyword evidence="4" id="KW-1185">Reference proteome</keyword>
<dbReference type="CDD" id="cd14688">
    <property type="entry name" value="bZIP_YAP"/>
    <property type="match status" value="1"/>
</dbReference>
<reference evidence="4" key="1">
    <citation type="submission" date="2015-07" db="EMBL/GenBank/DDBJ databases">
        <authorList>
            <person name="Teixeira M.M."/>
            <person name="Souza R.C."/>
            <person name="Almeida L.G."/>
            <person name="Vicente V.A."/>
            <person name="de Hoog S."/>
            <person name="Bocca A.L."/>
            <person name="de Almeida S.R."/>
            <person name="Vasconcelos A.T."/>
            <person name="Felipe M.S."/>
        </authorList>
    </citation>
    <scope>NUCLEOTIDE SEQUENCE [LARGE SCALE GENOMIC DNA]</scope>
    <source>
        <strain evidence="4">KSF</strain>
    </source>
</reference>
<comment type="caution">
    <text evidence="3">The sequence shown here is derived from an EMBL/GenBank/DDBJ whole genome shotgun (WGS) entry which is preliminary data.</text>
</comment>
<name>A0A1C1CD19_9EURO</name>
<organism evidence="3 4">
    <name type="scientific">Cladophialophora carrionii</name>
    <dbReference type="NCBI Taxonomy" id="86049"/>
    <lineage>
        <taxon>Eukaryota</taxon>
        <taxon>Fungi</taxon>
        <taxon>Dikarya</taxon>
        <taxon>Ascomycota</taxon>
        <taxon>Pezizomycotina</taxon>
        <taxon>Eurotiomycetes</taxon>
        <taxon>Chaetothyriomycetidae</taxon>
        <taxon>Chaetothyriales</taxon>
        <taxon>Herpotrichiellaceae</taxon>
        <taxon>Cladophialophora</taxon>
    </lineage>
</organism>
<dbReference type="PROSITE" id="PS00036">
    <property type="entry name" value="BZIP_BASIC"/>
    <property type="match status" value="1"/>
</dbReference>
<dbReference type="GO" id="GO:0003700">
    <property type="term" value="F:DNA-binding transcription factor activity"/>
    <property type="evidence" value="ECO:0007669"/>
    <property type="project" value="InterPro"/>
</dbReference>
<dbReference type="VEuPathDB" id="FungiDB:G647_09147"/>
<dbReference type="SUPFAM" id="SSF57959">
    <property type="entry name" value="Leucine zipper domain"/>
    <property type="match status" value="1"/>
</dbReference>
<dbReference type="VEuPathDB" id="FungiDB:CLCR_01273"/>
<dbReference type="Gene3D" id="1.20.5.170">
    <property type="match status" value="1"/>
</dbReference>
<evidence type="ECO:0000313" key="3">
    <source>
        <dbReference type="EMBL" id="OCT46382.1"/>
    </source>
</evidence>
<evidence type="ECO:0000259" key="2">
    <source>
        <dbReference type="PROSITE" id="PS50217"/>
    </source>
</evidence>
<accession>A0A1C1CD19</accession>
<feature type="compositionally biased region" description="Polar residues" evidence="1">
    <location>
        <begin position="213"/>
        <end position="222"/>
    </location>
</feature>
<dbReference type="PROSITE" id="PS50217">
    <property type="entry name" value="BZIP"/>
    <property type="match status" value="1"/>
</dbReference>
<feature type="domain" description="BZIP" evidence="2">
    <location>
        <begin position="223"/>
        <end position="261"/>
    </location>
</feature>
<evidence type="ECO:0000256" key="1">
    <source>
        <dbReference type="SAM" id="MobiDB-lite"/>
    </source>
</evidence>
<dbReference type="InterPro" id="IPR046347">
    <property type="entry name" value="bZIP_sf"/>
</dbReference>
<dbReference type="Proteomes" id="UP000094526">
    <property type="component" value="Unassembled WGS sequence"/>
</dbReference>
<dbReference type="InterPro" id="IPR004827">
    <property type="entry name" value="bZIP"/>
</dbReference>
<evidence type="ECO:0000313" key="4">
    <source>
        <dbReference type="Proteomes" id="UP000094526"/>
    </source>
</evidence>
<dbReference type="OrthoDB" id="4159201at2759"/>
<dbReference type="AlphaFoldDB" id="A0A1C1CD19"/>
<proteinExistence type="predicted"/>